<dbReference type="GO" id="GO:0004519">
    <property type="term" value="F:endonuclease activity"/>
    <property type="evidence" value="ECO:0007669"/>
    <property type="project" value="UniProtKB-KW"/>
</dbReference>
<dbReference type="Gene3D" id="3.40.1350.10">
    <property type="match status" value="1"/>
</dbReference>
<organism evidence="2 3">
    <name type="scientific">Chitinophaga filiformis</name>
    <name type="common">Myxococcus filiformis</name>
    <name type="synonym">Flexibacter filiformis</name>
    <dbReference type="NCBI Taxonomy" id="104663"/>
    <lineage>
        <taxon>Bacteria</taxon>
        <taxon>Pseudomonadati</taxon>
        <taxon>Bacteroidota</taxon>
        <taxon>Chitinophagia</taxon>
        <taxon>Chitinophagales</taxon>
        <taxon>Chitinophagaceae</taxon>
        <taxon>Chitinophaga</taxon>
    </lineage>
</organism>
<keyword evidence="2" id="KW-0255">Endonuclease</keyword>
<dbReference type="GO" id="GO:0016746">
    <property type="term" value="F:acyltransferase activity"/>
    <property type="evidence" value="ECO:0007669"/>
    <property type="project" value="UniProtKB-KW"/>
</dbReference>
<keyword evidence="2" id="KW-0808">Transferase</keyword>
<keyword evidence="2" id="KW-0378">Hydrolase</keyword>
<sequence>MAKITPENIELYCVRADFGTYTRQFIEGSYVAIGWLVEYNLSEIKSRDELYPLYKSTYPKDTSNVVVGQQVGQIARFLLEIKAGDYVITPAQNTEYIYYGIIDENAYYFSDGADGCPYLHRKKVKWNKEPIQRSQFSVPFQNTIRSSLTVFYISHKKNFFSTIGKPELVPESEKKIEFDYYTSILNRILELDDKEFEILITHILNALGFEGSEHQGKVGDGGVDATGELNVANMAKIKLFVQAKRYKLGSRINANVVKALRANIPAGGQGAFITTADFQKQAKDIAVEQGFPRIGLINGPQLVDILAEHWGEIPVEFKVKLNLKIGLVPN</sequence>
<gene>
    <name evidence="2" type="ORF">MYF79_06560</name>
</gene>
<dbReference type="RefSeq" id="WP_247813110.1">
    <property type="nucleotide sequence ID" value="NZ_CP095855.1"/>
</dbReference>
<dbReference type="EMBL" id="CP095855">
    <property type="protein sequence ID" value="UPK70960.1"/>
    <property type="molecule type" value="Genomic_DNA"/>
</dbReference>
<dbReference type="EC" id="3.1.21.-" evidence="2"/>
<evidence type="ECO:0000259" key="1">
    <source>
        <dbReference type="Pfam" id="PF04471"/>
    </source>
</evidence>
<keyword evidence="2" id="KW-0012">Acyltransferase</keyword>
<dbReference type="Proteomes" id="UP000830198">
    <property type="component" value="Chromosome"/>
</dbReference>
<dbReference type="InterPro" id="IPR052906">
    <property type="entry name" value="Type_IV_Methyl-Rstrct_Enzyme"/>
</dbReference>
<keyword evidence="2" id="KW-0540">Nuclease</keyword>
<dbReference type="PANTHER" id="PTHR30015:SF7">
    <property type="entry name" value="TYPE IV METHYL-DIRECTED RESTRICTION ENZYME ECOKMRR"/>
    <property type="match status" value="1"/>
</dbReference>
<dbReference type="Pfam" id="PF04471">
    <property type="entry name" value="Mrr_cat"/>
    <property type="match status" value="1"/>
</dbReference>
<keyword evidence="3" id="KW-1185">Reference proteome</keyword>
<dbReference type="InterPro" id="IPR007560">
    <property type="entry name" value="Restrct_endonuc_IV_Mrr"/>
</dbReference>
<proteinExistence type="predicted"/>
<dbReference type="SUPFAM" id="SSF52980">
    <property type="entry name" value="Restriction endonuclease-like"/>
    <property type="match status" value="1"/>
</dbReference>
<name>A0ABY4I519_CHIFI</name>
<protein>
    <submittedName>
        <fullName evidence="2">Restriction endonuclease</fullName>
        <ecNumber evidence="2">3.1.21.-</ecNumber>
    </submittedName>
</protein>
<dbReference type="InterPro" id="IPR011335">
    <property type="entry name" value="Restrct_endonuc-II-like"/>
</dbReference>
<dbReference type="GO" id="GO:0016787">
    <property type="term" value="F:hydrolase activity"/>
    <property type="evidence" value="ECO:0007669"/>
    <property type="project" value="UniProtKB-KW"/>
</dbReference>
<dbReference type="InterPro" id="IPR011856">
    <property type="entry name" value="tRNA_endonuc-like_dom_sf"/>
</dbReference>
<accession>A0ABY4I519</accession>
<evidence type="ECO:0000313" key="2">
    <source>
        <dbReference type="EMBL" id="UPK70960.1"/>
    </source>
</evidence>
<dbReference type="PANTHER" id="PTHR30015">
    <property type="entry name" value="MRR RESTRICTION SYSTEM PROTEIN"/>
    <property type="match status" value="1"/>
</dbReference>
<reference evidence="2 3" key="1">
    <citation type="submission" date="2022-04" db="EMBL/GenBank/DDBJ databases">
        <title>The arsenic-methylating capacity of Chitinophaga filiformis YT5 during chitin decomposition.</title>
        <authorList>
            <person name="Chen G."/>
            <person name="Liang Y."/>
        </authorList>
    </citation>
    <scope>NUCLEOTIDE SEQUENCE [LARGE SCALE GENOMIC DNA]</scope>
    <source>
        <strain evidence="2 3">YT5</strain>
    </source>
</reference>
<evidence type="ECO:0000313" key="3">
    <source>
        <dbReference type="Proteomes" id="UP000830198"/>
    </source>
</evidence>
<feature type="domain" description="Restriction endonuclease type IV Mrr" evidence="1">
    <location>
        <begin position="189"/>
        <end position="305"/>
    </location>
</feature>